<comment type="catalytic activity">
    <reaction evidence="1 5">
        <text>uridine(55) in tRNA = pseudouridine(55) in tRNA</text>
        <dbReference type="Rhea" id="RHEA:42532"/>
        <dbReference type="Rhea" id="RHEA-COMP:10101"/>
        <dbReference type="Rhea" id="RHEA-COMP:10102"/>
        <dbReference type="ChEBI" id="CHEBI:65314"/>
        <dbReference type="ChEBI" id="CHEBI:65315"/>
        <dbReference type="EC" id="5.4.99.25"/>
    </reaction>
</comment>
<dbReference type="InterPro" id="IPR014780">
    <property type="entry name" value="tRNA_psdUridine_synth_TruB"/>
</dbReference>
<evidence type="ECO:0000313" key="9">
    <source>
        <dbReference type="Proteomes" id="UP000032900"/>
    </source>
</evidence>
<feature type="domain" description="Pseudouridine synthase II N-terminal" evidence="6">
    <location>
        <begin position="47"/>
        <end position="197"/>
    </location>
</feature>
<dbReference type="Pfam" id="PF01509">
    <property type="entry name" value="TruB_N"/>
    <property type="match status" value="1"/>
</dbReference>
<dbReference type="GO" id="GO:0003723">
    <property type="term" value="F:RNA binding"/>
    <property type="evidence" value="ECO:0007669"/>
    <property type="project" value="InterPro"/>
</dbReference>
<proteinExistence type="inferred from homology"/>
<dbReference type="InterPro" id="IPR002501">
    <property type="entry name" value="PsdUridine_synth_N"/>
</dbReference>
<dbReference type="GO" id="GO:1990481">
    <property type="term" value="P:mRNA pseudouridine synthesis"/>
    <property type="evidence" value="ECO:0007669"/>
    <property type="project" value="TreeGrafter"/>
</dbReference>
<dbReference type="RefSeq" id="WP_062124177.1">
    <property type="nucleotide sequence ID" value="NZ_BAZW01000012.1"/>
</dbReference>
<evidence type="ECO:0000259" key="6">
    <source>
        <dbReference type="Pfam" id="PF01509"/>
    </source>
</evidence>
<sequence>MEELLKTLSVDSSCRAEDFLEGRALLINKPYSWSSFDVVNKIRIQFKKYLGIKKIKVGHAGTLDPLASGLLIICTGKATKTIDQLMGMDKEYVAHITFGASTPSYDLETEPDQHFETDHITKAEIQKALQGFQGIQMQAPPVFSAIKKDGQRAYEQARKGKSLKLDKREVEFKDLELLAYTAPTALVRVVCSKGTYIRSFAHDLGKALHSGAHLSGLERTAIGPMKLDGALSMEQFEKLLVTIQTI</sequence>
<comment type="function">
    <text evidence="5">Responsible for synthesis of pseudouridine from uracil-55 in the psi GC loop of transfer RNAs.</text>
</comment>
<evidence type="ECO:0000256" key="4">
    <source>
        <dbReference type="ARBA" id="ARBA00023235"/>
    </source>
</evidence>
<organism evidence="8 9">
    <name type="scientific">Geofilum rubicundum JCM 15548</name>
    <dbReference type="NCBI Taxonomy" id="1236989"/>
    <lineage>
        <taxon>Bacteria</taxon>
        <taxon>Pseudomonadati</taxon>
        <taxon>Bacteroidota</taxon>
        <taxon>Bacteroidia</taxon>
        <taxon>Marinilabiliales</taxon>
        <taxon>Marinilabiliaceae</taxon>
        <taxon>Geofilum</taxon>
    </lineage>
</organism>
<dbReference type="PANTHER" id="PTHR13767">
    <property type="entry name" value="TRNA-PSEUDOURIDINE SYNTHASE"/>
    <property type="match status" value="1"/>
</dbReference>
<keyword evidence="9" id="KW-1185">Reference proteome</keyword>
<keyword evidence="3 5" id="KW-0819">tRNA processing</keyword>
<dbReference type="SUPFAM" id="SSF55120">
    <property type="entry name" value="Pseudouridine synthase"/>
    <property type="match status" value="1"/>
</dbReference>
<evidence type="ECO:0000313" key="8">
    <source>
        <dbReference type="EMBL" id="GAO29725.1"/>
    </source>
</evidence>
<evidence type="ECO:0000256" key="1">
    <source>
        <dbReference type="ARBA" id="ARBA00000385"/>
    </source>
</evidence>
<accession>A0A0E9LXX1</accession>
<keyword evidence="4 5" id="KW-0413">Isomerase</keyword>
<dbReference type="AlphaFoldDB" id="A0A0E9LXX1"/>
<dbReference type="HAMAP" id="MF_01080">
    <property type="entry name" value="TruB_bact"/>
    <property type="match status" value="1"/>
</dbReference>
<feature type="domain" description="tRNA pseudouridylate synthase B C-terminal" evidence="7">
    <location>
        <begin position="198"/>
        <end position="241"/>
    </location>
</feature>
<comment type="caution">
    <text evidence="8">The sequence shown here is derived from an EMBL/GenBank/DDBJ whole genome shotgun (WGS) entry which is preliminary data.</text>
</comment>
<reference evidence="8 9" key="1">
    <citation type="journal article" date="2015" name="Microbes Environ.">
        <title>Distribution and evolution of nitrogen fixation genes in the phylum bacteroidetes.</title>
        <authorList>
            <person name="Inoue J."/>
            <person name="Oshima K."/>
            <person name="Suda W."/>
            <person name="Sakamoto M."/>
            <person name="Iino T."/>
            <person name="Noda S."/>
            <person name="Hongoh Y."/>
            <person name="Hattori M."/>
            <person name="Ohkuma M."/>
        </authorList>
    </citation>
    <scope>NUCLEOTIDE SEQUENCE [LARGE SCALE GENOMIC DNA]</scope>
    <source>
        <strain evidence="8">JCM 15548</strain>
    </source>
</reference>
<gene>
    <name evidence="5" type="primary">truB</name>
    <name evidence="8" type="ORF">JCM15548_11945</name>
</gene>
<feature type="active site" description="Nucleophile" evidence="5">
    <location>
        <position position="64"/>
    </location>
</feature>
<evidence type="ECO:0000259" key="7">
    <source>
        <dbReference type="Pfam" id="PF16198"/>
    </source>
</evidence>
<dbReference type="PANTHER" id="PTHR13767:SF2">
    <property type="entry name" value="PSEUDOURIDYLATE SYNTHASE TRUB1"/>
    <property type="match status" value="1"/>
</dbReference>
<dbReference type="GO" id="GO:0160148">
    <property type="term" value="F:tRNA pseudouridine(55) synthase activity"/>
    <property type="evidence" value="ECO:0007669"/>
    <property type="project" value="UniProtKB-EC"/>
</dbReference>
<dbReference type="EMBL" id="BAZW01000012">
    <property type="protein sequence ID" value="GAO29725.1"/>
    <property type="molecule type" value="Genomic_DNA"/>
</dbReference>
<evidence type="ECO:0000256" key="3">
    <source>
        <dbReference type="ARBA" id="ARBA00022694"/>
    </source>
</evidence>
<dbReference type="InterPro" id="IPR032819">
    <property type="entry name" value="TruB_C"/>
</dbReference>
<dbReference type="GO" id="GO:0031119">
    <property type="term" value="P:tRNA pseudouridine synthesis"/>
    <property type="evidence" value="ECO:0007669"/>
    <property type="project" value="UniProtKB-UniRule"/>
</dbReference>
<dbReference type="EC" id="5.4.99.25" evidence="5"/>
<protein>
    <recommendedName>
        <fullName evidence="5">tRNA pseudouridine synthase B</fullName>
        <ecNumber evidence="5">5.4.99.25</ecNumber>
    </recommendedName>
    <alternativeName>
        <fullName evidence="5">tRNA pseudouridine(55) synthase</fullName>
        <shortName evidence="5">Psi55 synthase</shortName>
    </alternativeName>
    <alternativeName>
        <fullName evidence="5">tRNA pseudouridylate synthase</fullName>
    </alternativeName>
    <alternativeName>
        <fullName evidence="5">tRNA-uridine isomerase</fullName>
    </alternativeName>
</protein>
<evidence type="ECO:0000256" key="5">
    <source>
        <dbReference type="HAMAP-Rule" id="MF_01080"/>
    </source>
</evidence>
<dbReference type="Pfam" id="PF16198">
    <property type="entry name" value="TruB_C_2"/>
    <property type="match status" value="1"/>
</dbReference>
<dbReference type="InterPro" id="IPR020103">
    <property type="entry name" value="PsdUridine_synth_cat_dom_sf"/>
</dbReference>
<dbReference type="CDD" id="cd02573">
    <property type="entry name" value="PseudoU_synth_EcTruB"/>
    <property type="match status" value="1"/>
</dbReference>
<name>A0A0E9LXX1_9BACT</name>
<comment type="similarity">
    <text evidence="2 5">Belongs to the pseudouridine synthase TruB family. Type 1 subfamily.</text>
</comment>
<evidence type="ECO:0000256" key="2">
    <source>
        <dbReference type="ARBA" id="ARBA00005642"/>
    </source>
</evidence>
<dbReference type="Proteomes" id="UP000032900">
    <property type="component" value="Unassembled WGS sequence"/>
</dbReference>
<dbReference type="NCBIfam" id="TIGR00431">
    <property type="entry name" value="TruB"/>
    <property type="match status" value="1"/>
</dbReference>
<dbReference type="Gene3D" id="3.30.2350.10">
    <property type="entry name" value="Pseudouridine synthase"/>
    <property type="match status" value="1"/>
</dbReference>
<dbReference type="STRING" id="1236989.JCM15548_11945"/>
<dbReference type="OrthoDB" id="9802309at2"/>